<keyword evidence="2" id="KW-1185">Reference proteome</keyword>
<reference evidence="1" key="1">
    <citation type="submission" date="2020-04" db="EMBL/GenBank/DDBJ databases">
        <authorList>
            <person name="Alioto T."/>
            <person name="Alioto T."/>
            <person name="Gomez Garrido J."/>
        </authorList>
    </citation>
    <scope>NUCLEOTIDE SEQUENCE</scope>
    <source>
        <strain evidence="1">A484AB</strain>
    </source>
</reference>
<sequence>MFLRSDEAGCHHNNSLVAAVRDIGDNVGVKVCGYHYSEPKNGKDVCDRILCPMKLARKTYCNEDNDILSASDMTKALTERRVKGTAACVNTISEANKSLEIRDIPNINAYHNFNYEKDGIRVCKAHGIGPGKLIKKYEDIYATHQSSTAMCTRS</sequence>
<dbReference type="OrthoDB" id="5987536at2759"/>
<dbReference type="EMBL" id="CACRXK020027484">
    <property type="protein sequence ID" value="CAB4040930.1"/>
    <property type="molecule type" value="Genomic_DNA"/>
</dbReference>
<proteinExistence type="predicted"/>
<dbReference type="AlphaFoldDB" id="A0A7D9M033"/>
<dbReference type="Proteomes" id="UP001152795">
    <property type="component" value="Unassembled WGS sequence"/>
</dbReference>
<dbReference type="PANTHER" id="PTHR33845:SF1">
    <property type="entry name" value="C2H2-TYPE DOMAIN-CONTAINING PROTEIN"/>
    <property type="match status" value="1"/>
</dbReference>
<accession>A0A7D9M033</accession>
<organism evidence="1 2">
    <name type="scientific">Paramuricea clavata</name>
    <name type="common">Red gorgonian</name>
    <name type="synonym">Violescent sea-whip</name>
    <dbReference type="NCBI Taxonomy" id="317549"/>
    <lineage>
        <taxon>Eukaryota</taxon>
        <taxon>Metazoa</taxon>
        <taxon>Cnidaria</taxon>
        <taxon>Anthozoa</taxon>
        <taxon>Octocorallia</taxon>
        <taxon>Malacalcyonacea</taxon>
        <taxon>Plexauridae</taxon>
        <taxon>Paramuricea</taxon>
    </lineage>
</organism>
<dbReference type="PANTHER" id="PTHR33845">
    <property type="entry name" value="C2H2-TYPE DOMAIN-CONTAINING PROTEIN"/>
    <property type="match status" value="1"/>
</dbReference>
<gene>
    <name evidence="1" type="ORF">PACLA_8A047066</name>
</gene>
<comment type="caution">
    <text evidence="1">The sequence shown here is derived from an EMBL/GenBank/DDBJ whole genome shotgun (WGS) entry which is preliminary data.</text>
</comment>
<evidence type="ECO:0000313" key="2">
    <source>
        <dbReference type="Proteomes" id="UP001152795"/>
    </source>
</evidence>
<protein>
    <submittedName>
        <fullName evidence="1">Uncharacterized protein</fullName>
    </submittedName>
</protein>
<evidence type="ECO:0000313" key="1">
    <source>
        <dbReference type="EMBL" id="CAB4040930.1"/>
    </source>
</evidence>
<name>A0A7D9M033_PARCT</name>